<organism evidence="2">
    <name type="scientific">Arion vulgaris</name>
    <dbReference type="NCBI Taxonomy" id="1028688"/>
    <lineage>
        <taxon>Eukaryota</taxon>
        <taxon>Metazoa</taxon>
        <taxon>Spiralia</taxon>
        <taxon>Lophotrochozoa</taxon>
        <taxon>Mollusca</taxon>
        <taxon>Gastropoda</taxon>
        <taxon>Heterobranchia</taxon>
        <taxon>Euthyneura</taxon>
        <taxon>Panpulmonata</taxon>
        <taxon>Eupulmonata</taxon>
        <taxon>Stylommatophora</taxon>
        <taxon>Helicina</taxon>
        <taxon>Arionoidea</taxon>
        <taxon>Arionidae</taxon>
        <taxon>Arion</taxon>
    </lineage>
</organism>
<feature type="compositionally biased region" description="Basic and acidic residues" evidence="1">
    <location>
        <begin position="95"/>
        <end position="104"/>
    </location>
</feature>
<dbReference type="EMBL" id="HACG01016324">
    <property type="protein sequence ID" value="CEK63189.1"/>
    <property type="molecule type" value="Transcribed_RNA"/>
</dbReference>
<reference evidence="2" key="1">
    <citation type="submission" date="2014-12" db="EMBL/GenBank/DDBJ databases">
        <title>Insight into the proteome of Arion vulgaris.</title>
        <authorList>
            <person name="Aradska J."/>
            <person name="Bulat T."/>
            <person name="Smidak R."/>
            <person name="Sarate P."/>
            <person name="Gangsoo J."/>
            <person name="Sialana F."/>
            <person name="Bilban M."/>
            <person name="Lubec G."/>
        </authorList>
    </citation>
    <scope>NUCLEOTIDE SEQUENCE</scope>
    <source>
        <tissue evidence="2">Skin</tissue>
    </source>
</reference>
<dbReference type="AlphaFoldDB" id="A0A0B6Z3I3"/>
<feature type="non-terminal residue" evidence="2">
    <location>
        <position position="111"/>
    </location>
</feature>
<feature type="non-terminal residue" evidence="2">
    <location>
        <position position="1"/>
    </location>
</feature>
<evidence type="ECO:0000313" key="2">
    <source>
        <dbReference type="EMBL" id="CEK63189.1"/>
    </source>
</evidence>
<protein>
    <submittedName>
        <fullName evidence="2">Uncharacterized protein</fullName>
    </submittedName>
</protein>
<feature type="region of interest" description="Disordered" evidence="1">
    <location>
        <begin position="1"/>
        <end position="111"/>
    </location>
</feature>
<gene>
    <name evidence="2" type="primary">ORF47480</name>
</gene>
<feature type="compositionally biased region" description="Basic and acidic residues" evidence="1">
    <location>
        <begin position="14"/>
        <end position="82"/>
    </location>
</feature>
<sequence length="111" mass="13170">DTRKDTNAPYKYKGRSEIQDNPQKEMHKDPKKDEIQKQGREINTEVKEKPKKEMQYNREREQKAKRDEDSHLYTSRDHERPSKTQNNKTSIVRDGGYHKVEKGSKPTAKIT</sequence>
<proteinExistence type="predicted"/>
<name>A0A0B6Z3I3_9EUPU</name>
<evidence type="ECO:0000256" key="1">
    <source>
        <dbReference type="SAM" id="MobiDB-lite"/>
    </source>
</evidence>
<accession>A0A0B6Z3I3</accession>